<evidence type="ECO:0000313" key="3">
    <source>
        <dbReference type="Proteomes" id="UP000748531"/>
    </source>
</evidence>
<protein>
    <recommendedName>
        <fullName evidence="1">MRN complex-interacting protein N-terminal domain-containing protein</fullName>
    </recommendedName>
</protein>
<dbReference type="GO" id="GO:0007095">
    <property type="term" value="P:mitotic G2 DNA damage checkpoint signaling"/>
    <property type="evidence" value="ECO:0007669"/>
    <property type="project" value="TreeGrafter"/>
</dbReference>
<feature type="domain" description="MRN complex-interacting protein N-terminal" evidence="1">
    <location>
        <begin position="7"/>
        <end position="69"/>
    </location>
</feature>
<dbReference type="Proteomes" id="UP000748531">
    <property type="component" value="Unassembled WGS sequence"/>
</dbReference>
<evidence type="ECO:0000313" key="2">
    <source>
        <dbReference type="EMBL" id="KAF5394618.1"/>
    </source>
</evidence>
<dbReference type="GO" id="GO:0005634">
    <property type="term" value="C:nucleus"/>
    <property type="evidence" value="ECO:0007669"/>
    <property type="project" value="TreeGrafter"/>
</dbReference>
<dbReference type="PANTHER" id="PTHR15863">
    <property type="entry name" value="MRN COMPLEX-INTERACTING PROTEIN"/>
    <property type="match status" value="1"/>
</dbReference>
<keyword evidence="3" id="KW-1185">Reference proteome</keyword>
<accession>A0A8J4SYW3</accession>
<dbReference type="Pfam" id="PF15749">
    <property type="entry name" value="MRNIP"/>
    <property type="match status" value="1"/>
</dbReference>
<dbReference type="GO" id="GO:0003682">
    <property type="term" value="F:chromatin binding"/>
    <property type="evidence" value="ECO:0007669"/>
    <property type="project" value="TreeGrafter"/>
</dbReference>
<comment type="caution">
    <text evidence="2">The sequence shown here is derived from an EMBL/GenBank/DDBJ whole genome shotgun (WGS) entry which is preliminary data.</text>
</comment>
<organism evidence="2 3">
    <name type="scientific">Paragonimus heterotremus</name>
    <dbReference type="NCBI Taxonomy" id="100268"/>
    <lineage>
        <taxon>Eukaryota</taxon>
        <taxon>Metazoa</taxon>
        <taxon>Spiralia</taxon>
        <taxon>Lophotrochozoa</taxon>
        <taxon>Platyhelminthes</taxon>
        <taxon>Trematoda</taxon>
        <taxon>Digenea</taxon>
        <taxon>Plagiorchiida</taxon>
        <taxon>Troglotremata</taxon>
        <taxon>Troglotrematidae</taxon>
        <taxon>Paragonimus</taxon>
    </lineage>
</organism>
<evidence type="ECO:0000259" key="1">
    <source>
        <dbReference type="Pfam" id="PF15749"/>
    </source>
</evidence>
<dbReference type="AlphaFoldDB" id="A0A8J4SYW3"/>
<reference evidence="2" key="1">
    <citation type="submission" date="2019-05" db="EMBL/GenBank/DDBJ databases">
        <title>Annotation for the trematode Paragonimus heterotremus.</title>
        <authorList>
            <person name="Choi Y.-J."/>
        </authorList>
    </citation>
    <scope>NUCLEOTIDE SEQUENCE</scope>
    <source>
        <strain evidence="2">LC</strain>
    </source>
</reference>
<dbReference type="InterPro" id="IPR032739">
    <property type="entry name" value="MRNIP"/>
</dbReference>
<proteinExistence type="predicted"/>
<dbReference type="OrthoDB" id="5960226at2759"/>
<dbReference type="InterPro" id="IPR049472">
    <property type="entry name" value="MRNIP_N"/>
</dbReference>
<dbReference type="PANTHER" id="PTHR15863:SF2">
    <property type="entry name" value="MRN COMPLEX-INTERACTING PROTEIN"/>
    <property type="match status" value="1"/>
</dbReference>
<name>A0A8J4SYW3_9TREM</name>
<dbReference type="EMBL" id="LUCH01018025">
    <property type="protein sequence ID" value="KAF5394618.1"/>
    <property type="molecule type" value="Genomic_DNA"/>
</dbReference>
<sequence length="173" mass="19558">MPTSHIVLCCCKCLMFQVHQTRRNNKWICKVCSTKQSILKVYAEASAADCRSIVQKLNKECAERLSNHDLNQLCDSVVSDKVPVSAHHFDGGPSGFVDKHPDRFHSIENTHQYTDPFLPDRLLTTPDFENESEYKLKVAYSRTVLEDVKQASDKPRLDLMVSFACCCCGNATD</sequence>
<gene>
    <name evidence="2" type="ORF">PHET_10875</name>
</gene>